<dbReference type="Gene3D" id="3.40.50.720">
    <property type="entry name" value="NAD(P)-binding Rossmann-like Domain"/>
    <property type="match status" value="1"/>
</dbReference>
<organism evidence="7 8">
    <name type="scientific">Nocardia yunnanensis</name>
    <dbReference type="NCBI Taxonomy" id="2382165"/>
    <lineage>
        <taxon>Bacteria</taxon>
        <taxon>Bacillati</taxon>
        <taxon>Actinomycetota</taxon>
        <taxon>Actinomycetes</taxon>
        <taxon>Mycobacteriales</taxon>
        <taxon>Nocardiaceae</taxon>
        <taxon>Nocardia</taxon>
    </lineage>
</organism>
<evidence type="ECO:0000256" key="1">
    <source>
        <dbReference type="ARBA" id="ARBA00004191"/>
    </source>
</evidence>
<evidence type="ECO:0000256" key="4">
    <source>
        <dbReference type="ARBA" id="ARBA00023002"/>
    </source>
</evidence>
<keyword evidence="8" id="KW-1185">Reference proteome</keyword>
<keyword evidence="3" id="KW-0134">Cell wall</keyword>
<protein>
    <recommendedName>
        <fullName evidence="5">3-oxoacyl-[acyl-carrier-protein] reductase MabA</fullName>
    </recommendedName>
</protein>
<dbReference type="Proteomes" id="UP000267164">
    <property type="component" value="Chromosome"/>
</dbReference>
<dbReference type="PANTHER" id="PTHR42879">
    <property type="entry name" value="3-OXOACYL-(ACYL-CARRIER-PROTEIN) REDUCTASE"/>
    <property type="match status" value="1"/>
</dbReference>
<dbReference type="GO" id="GO:0032787">
    <property type="term" value="P:monocarboxylic acid metabolic process"/>
    <property type="evidence" value="ECO:0007669"/>
    <property type="project" value="UniProtKB-ARBA"/>
</dbReference>
<accession>A0A386ZJL3</accession>
<comment type="catalytic activity">
    <reaction evidence="6">
        <text>a (3R)-hydroxyacyl-[ACP] + NADP(+) = a 3-oxoacyl-[ACP] + NADPH + H(+)</text>
        <dbReference type="Rhea" id="RHEA:17397"/>
        <dbReference type="Rhea" id="RHEA-COMP:9916"/>
        <dbReference type="Rhea" id="RHEA-COMP:9945"/>
        <dbReference type="ChEBI" id="CHEBI:15378"/>
        <dbReference type="ChEBI" id="CHEBI:57783"/>
        <dbReference type="ChEBI" id="CHEBI:58349"/>
        <dbReference type="ChEBI" id="CHEBI:78776"/>
        <dbReference type="ChEBI" id="CHEBI:78827"/>
        <dbReference type="EC" id="1.1.1.100"/>
    </reaction>
    <physiologicalReaction direction="right-to-left" evidence="6">
        <dbReference type="Rhea" id="RHEA:17399"/>
    </physiologicalReaction>
</comment>
<dbReference type="PANTHER" id="PTHR42879:SF2">
    <property type="entry name" value="3-OXOACYL-[ACYL-CARRIER-PROTEIN] REDUCTASE FABG"/>
    <property type="match status" value="1"/>
</dbReference>
<dbReference type="PRINTS" id="PR00081">
    <property type="entry name" value="GDHRDH"/>
</dbReference>
<comment type="similarity">
    <text evidence="2">Belongs to the short-chain dehydrogenases/reductases (SDR) family.</text>
</comment>
<evidence type="ECO:0000256" key="3">
    <source>
        <dbReference type="ARBA" id="ARBA00022512"/>
    </source>
</evidence>
<dbReference type="OrthoDB" id="9786435at2"/>
<proteinExistence type="inferred from homology"/>
<sequence>MLSTYSDLAGKTAVITGGSRGIGAETARQLAAQQAQVCVVGRSKPDLDEVVAQITDAGGTAVAAVADVTSAAELIGVRELVEFEFGRVDVLGVFAGGLGRPTPSAELPEQLWRQVLDSDLTSAFLTVQAFLPMMLAQGSGSIVTMSSSAGRQPSQANLAYGVAKAGIVMMTRHLAAELGPQGIRVNSLAPSSILTEKVAANMPQPVQQQVAAAHPLRRLGETADVAQAALFLASDASSYLSGITIDVAGGRITN</sequence>
<keyword evidence="4" id="KW-0560">Oxidoreductase</keyword>
<evidence type="ECO:0000256" key="6">
    <source>
        <dbReference type="ARBA" id="ARBA00047400"/>
    </source>
</evidence>
<dbReference type="GO" id="GO:0004316">
    <property type="term" value="F:3-oxoacyl-[acyl-carrier-protein] reductase (NADPH) activity"/>
    <property type="evidence" value="ECO:0007669"/>
    <property type="project" value="UniProtKB-EC"/>
</dbReference>
<evidence type="ECO:0000256" key="2">
    <source>
        <dbReference type="ARBA" id="ARBA00006484"/>
    </source>
</evidence>
<dbReference type="InterPro" id="IPR050259">
    <property type="entry name" value="SDR"/>
</dbReference>
<dbReference type="AlphaFoldDB" id="A0A386ZJL3"/>
<keyword evidence="3" id="KW-0964">Secreted</keyword>
<dbReference type="PROSITE" id="PS00061">
    <property type="entry name" value="ADH_SHORT"/>
    <property type="match status" value="1"/>
</dbReference>
<comment type="subcellular location">
    <subcellularLocation>
        <location evidence="1">Secreted</location>
        <location evidence="1">Cell wall</location>
    </subcellularLocation>
</comment>
<dbReference type="InterPro" id="IPR020904">
    <property type="entry name" value="Sc_DH/Rdtase_CS"/>
</dbReference>
<gene>
    <name evidence="7" type="ORF">D7D52_30715</name>
</gene>
<evidence type="ECO:0000313" key="7">
    <source>
        <dbReference type="EMBL" id="AYF77463.1"/>
    </source>
</evidence>
<dbReference type="InterPro" id="IPR036291">
    <property type="entry name" value="NAD(P)-bd_dom_sf"/>
</dbReference>
<dbReference type="SUPFAM" id="SSF51735">
    <property type="entry name" value="NAD(P)-binding Rossmann-fold domains"/>
    <property type="match status" value="1"/>
</dbReference>
<dbReference type="RefSeq" id="WP_120741954.1">
    <property type="nucleotide sequence ID" value="NZ_CP032568.1"/>
</dbReference>
<dbReference type="FunFam" id="3.40.50.720:FF:000084">
    <property type="entry name" value="Short-chain dehydrogenase reductase"/>
    <property type="match status" value="1"/>
</dbReference>
<dbReference type="InterPro" id="IPR002347">
    <property type="entry name" value="SDR_fam"/>
</dbReference>
<evidence type="ECO:0000313" key="8">
    <source>
        <dbReference type="Proteomes" id="UP000267164"/>
    </source>
</evidence>
<dbReference type="Pfam" id="PF13561">
    <property type="entry name" value="adh_short_C2"/>
    <property type="match status" value="1"/>
</dbReference>
<dbReference type="CDD" id="cd05233">
    <property type="entry name" value="SDR_c"/>
    <property type="match status" value="1"/>
</dbReference>
<evidence type="ECO:0000256" key="5">
    <source>
        <dbReference type="ARBA" id="ARBA00040781"/>
    </source>
</evidence>
<name>A0A386ZJL3_9NOCA</name>
<reference evidence="7 8" key="1">
    <citation type="submission" date="2018-09" db="EMBL/GenBank/DDBJ databases">
        <title>Nocardia yunnanensis sp. nov., an actinomycete isolated from a soil sample.</title>
        <authorList>
            <person name="Zhang J."/>
        </authorList>
    </citation>
    <scope>NUCLEOTIDE SEQUENCE [LARGE SCALE GENOMIC DNA]</scope>
    <source>
        <strain evidence="7 8">CFHS0054</strain>
    </source>
</reference>
<dbReference type="KEGG" id="nyu:D7D52_30715"/>
<dbReference type="EMBL" id="CP032568">
    <property type="protein sequence ID" value="AYF77463.1"/>
    <property type="molecule type" value="Genomic_DNA"/>
</dbReference>